<comment type="caution">
    <text evidence="1">The sequence shown here is derived from an EMBL/GenBank/DDBJ whole genome shotgun (WGS) entry which is preliminary data.</text>
</comment>
<keyword evidence="2" id="KW-1185">Reference proteome</keyword>
<sequence length="90" mass="9719">MSEVLREPMGICDKNMEMFKGILSRNQSVFELWGSYQHYWNRWGGSATGSPSTTGSPSASVVSIGIGSIERVQGWVITGFVAGVVAMTAM</sequence>
<proteinExistence type="predicted"/>
<dbReference type="Proteomes" id="UP000308092">
    <property type="component" value="Unassembled WGS sequence"/>
</dbReference>
<organism evidence="1 2">
    <name type="scientific">Aspergillus tanneri</name>
    <dbReference type="NCBI Taxonomy" id="1220188"/>
    <lineage>
        <taxon>Eukaryota</taxon>
        <taxon>Fungi</taxon>
        <taxon>Dikarya</taxon>
        <taxon>Ascomycota</taxon>
        <taxon>Pezizomycotina</taxon>
        <taxon>Eurotiomycetes</taxon>
        <taxon>Eurotiomycetidae</taxon>
        <taxon>Eurotiales</taxon>
        <taxon>Aspergillaceae</taxon>
        <taxon>Aspergillus</taxon>
        <taxon>Aspergillus subgen. Circumdati</taxon>
    </lineage>
</organism>
<protein>
    <submittedName>
        <fullName evidence="1">Uncharacterized protein</fullName>
    </submittedName>
</protein>
<evidence type="ECO:0000313" key="2">
    <source>
        <dbReference type="Proteomes" id="UP000308092"/>
    </source>
</evidence>
<dbReference type="EMBL" id="SOSA01000359">
    <property type="protein sequence ID" value="THC92108.1"/>
    <property type="molecule type" value="Genomic_DNA"/>
</dbReference>
<gene>
    <name evidence="1" type="ORF">EYZ11_008434</name>
</gene>
<name>A0A4S3JCQ1_9EURO</name>
<accession>A0A4S3JCQ1</accession>
<dbReference type="AlphaFoldDB" id="A0A4S3JCQ1"/>
<evidence type="ECO:0000313" key="1">
    <source>
        <dbReference type="EMBL" id="THC92108.1"/>
    </source>
</evidence>
<dbReference type="VEuPathDB" id="FungiDB:EYZ11_008434"/>
<reference evidence="1 2" key="1">
    <citation type="submission" date="2019-03" db="EMBL/GenBank/DDBJ databases">
        <title>The genome sequence of a newly discovered highly antifungal drug resistant Aspergillus species, Aspergillus tanneri NIH 1004.</title>
        <authorList>
            <person name="Mounaud S."/>
            <person name="Singh I."/>
            <person name="Joardar V."/>
            <person name="Pakala S."/>
            <person name="Pakala S."/>
            <person name="Venepally P."/>
            <person name="Hoover J."/>
            <person name="Nierman W."/>
            <person name="Chung J."/>
            <person name="Losada L."/>
        </authorList>
    </citation>
    <scope>NUCLEOTIDE SEQUENCE [LARGE SCALE GENOMIC DNA]</scope>
    <source>
        <strain evidence="1 2">NIH1004</strain>
    </source>
</reference>